<dbReference type="PANTHER" id="PTHR33050:SF8">
    <property type="entry name" value="REVERSE TRANSCRIPTASE DOMAIN-CONTAINING PROTEIN"/>
    <property type="match status" value="1"/>
</dbReference>
<dbReference type="SUPFAM" id="SSF56672">
    <property type="entry name" value="DNA/RNA polymerases"/>
    <property type="match status" value="1"/>
</dbReference>
<dbReference type="PROSITE" id="PS50878">
    <property type="entry name" value="RT_POL"/>
    <property type="match status" value="1"/>
</dbReference>
<dbReference type="InterPro" id="IPR043128">
    <property type="entry name" value="Rev_trsase/Diguanyl_cyclase"/>
</dbReference>
<feature type="domain" description="Reverse transcriptase" evidence="1">
    <location>
        <begin position="83"/>
        <end position="278"/>
    </location>
</feature>
<protein>
    <recommendedName>
        <fullName evidence="1">Reverse transcriptase domain-containing protein</fullName>
    </recommendedName>
</protein>
<proteinExistence type="predicted"/>
<organism evidence="2">
    <name type="scientific">Amphimedon queenslandica</name>
    <name type="common">Sponge</name>
    <dbReference type="NCBI Taxonomy" id="400682"/>
    <lineage>
        <taxon>Eukaryota</taxon>
        <taxon>Metazoa</taxon>
        <taxon>Porifera</taxon>
        <taxon>Demospongiae</taxon>
        <taxon>Heteroscleromorpha</taxon>
        <taxon>Haplosclerida</taxon>
        <taxon>Niphatidae</taxon>
        <taxon>Amphimedon</taxon>
    </lineage>
</organism>
<evidence type="ECO:0000313" key="2">
    <source>
        <dbReference type="EnsemblMetazoa" id="Aqu2.1.22030_001"/>
    </source>
</evidence>
<dbReference type="Gene3D" id="3.10.10.10">
    <property type="entry name" value="HIV Type 1 Reverse Transcriptase, subunit A, domain 1"/>
    <property type="match status" value="1"/>
</dbReference>
<dbReference type="Gene3D" id="3.30.70.270">
    <property type="match status" value="1"/>
</dbReference>
<dbReference type="AlphaFoldDB" id="A0A1X7U2N6"/>
<dbReference type="OrthoDB" id="6019648at2759"/>
<dbReference type="InterPro" id="IPR043502">
    <property type="entry name" value="DNA/RNA_pol_sf"/>
</dbReference>
<dbReference type="PANTHER" id="PTHR33050">
    <property type="entry name" value="REVERSE TRANSCRIPTASE DOMAIN-CONTAINING PROTEIN"/>
    <property type="match status" value="1"/>
</dbReference>
<accession>A0A1X7U2N6</accession>
<dbReference type="Pfam" id="PF00078">
    <property type="entry name" value="RVT_1"/>
    <property type="match status" value="1"/>
</dbReference>
<dbReference type="InterPro" id="IPR052055">
    <property type="entry name" value="Hepadnavirus_pol/RT"/>
</dbReference>
<dbReference type="OMA" id="FSINEHI"/>
<dbReference type="InterPro" id="IPR000477">
    <property type="entry name" value="RT_dom"/>
</dbReference>
<dbReference type="InParanoid" id="A0A1X7U2N6"/>
<name>A0A1X7U2N6_AMPQE</name>
<dbReference type="CDD" id="cd03714">
    <property type="entry name" value="RT_DIRS1"/>
    <property type="match status" value="1"/>
</dbReference>
<reference evidence="2" key="1">
    <citation type="submission" date="2017-05" db="UniProtKB">
        <authorList>
            <consortium name="EnsemblMetazoa"/>
        </authorList>
    </citation>
    <scope>IDENTIFICATION</scope>
</reference>
<dbReference type="eggNOG" id="KOG0017">
    <property type="taxonomic scope" value="Eukaryota"/>
</dbReference>
<dbReference type="EnsemblMetazoa" id="Aqu2.1.22030_001">
    <property type="protein sequence ID" value="Aqu2.1.22030_001"/>
    <property type="gene ID" value="Aqu2.1.22030"/>
</dbReference>
<evidence type="ECO:0000259" key="1">
    <source>
        <dbReference type="PROSITE" id="PS50878"/>
    </source>
</evidence>
<sequence length="433" mass="47457">MRPDRVSNSRATHGCLPPGALGPYLASLPNMSLAEYFSHGISSGFRVGFDRSEPIGPARGNFPSVQQNPLVVRGYLAAELDQATIRLAGPGESVQVNPIGLIPKSGQPGKFRLIDDLSSPEGRSVNEGIDPVLSSLSYASVDQAVASVCLAGRGAWMAKLDLRSAYRRVPVHPDDQPLLGMAWDDRIFCDRALPFGLRSAPKVFTAVANALAWAMQCEGIGDLIHYLDDFFFWSPATSRDCHTALEIAVPLCNKLGFPVAPHKVVGPATSLIFLGTEIDSLRQEIRLPEDKLSFLKQALRQWGDKRAATKREVQSLIGHLNHAAKVVRPGRPFLRGLIDTMKIQRRQHHRVRLSVACRGDIVWWQRLLEWRVFLSIGSHPSPPVLRRLWALGLRGFCCFIREMVSPLLATVFVGSVNCPQGTSPDRGCPGGLG</sequence>